<comment type="caution">
    <text evidence="8">The sequence shown here is derived from an EMBL/GenBank/DDBJ whole genome shotgun (WGS) entry which is preliminary data.</text>
</comment>
<dbReference type="Gene3D" id="3.90.180.10">
    <property type="entry name" value="Medium-chain alcohol dehydrogenases, catalytic domain"/>
    <property type="match status" value="1"/>
</dbReference>
<evidence type="ECO:0000256" key="3">
    <source>
        <dbReference type="ARBA" id="ARBA00022833"/>
    </source>
</evidence>
<protein>
    <recommendedName>
        <fullName evidence="10">Alcohol dehydrogenase</fullName>
    </recommendedName>
</protein>
<dbReference type="InterPro" id="IPR036291">
    <property type="entry name" value="NAD(P)-bd_dom_sf"/>
</dbReference>
<keyword evidence="3 5" id="KW-0862">Zinc</keyword>
<sequence>MNRIRVQTSENRHCSKITTMSTAGKVIKCKAAIAWEPCKPLSVEEIEVAPPKAHEVRIKIISSGICGSDNSALFQIIQTKFPVILGHEAIGVVESIGEGVTKVKPGDKVIPLFVPQCGCCRSCKTANCNLCEKFEFGFSTQSGLMADGTSRFTCKGKPIYHYASTSTFTEYTVVSDICVSKVDAKAPVEVCLIGCGFATGYGAAVNTAHVTKGSTCAVFGLGGVGFSAIVGCKDAGASRIIGVGTHKEKYPKAIQLGATECINPKDYDKPIHEVICEMTNGGVDFAIECAGRTETMMTALMCTYASNGVAVLLGVASPTATLPLNPGLLLTGRTLKGSIFGGYKGEELAKLVQDYMKGKINLDHLISKRLTLDNINEAFELLRSASGIRSIMIY</sequence>
<dbReference type="SUPFAM" id="SSF50129">
    <property type="entry name" value="GroES-like"/>
    <property type="match status" value="2"/>
</dbReference>
<organism evidence="8 9">
    <name type="scientific">Engystomops pustulosus</name>
    <name type="common">Tungara frog</name>
    <name type="synonym">Physalaemus pustulosus</name>
    <dbReference type="NCBI Taxonomy" id="76066"/>
    <lineage>
        <taxon>Eukaryota</taxon>
        <taxon>Metazoa</taxon>
        <taxon>Chordata</taxon>
        <taxon>Craniata</taxon>
        <taxon>Vertebrata</taxon>
        <taxon>Euteleostomi</taxon>
        <taxon>Amphibia</taxon>
        <taxon>Batrachia</taxon>
        <taxon>Anura</taxon>
        <taxon>Neobatrachia</taxon>
        <taxon>Hyloidea</taxon>
        <taxon>Leptodactylidae</taxon>
        <taxon>Leiuperinae</taxon>
        <taxon>Engystomops</taxon>
    </lineage>
</organism>
<accession>A0AAV7DAR3</accession>
<name>A0AAV7DAR3_ENGPU</name>
<dbReference type="FunFam" id="3.40.50.720:FF:000003">
    <property type="entry name" value="S-(hydroxymethyl)glutathione dehydrogenase"/>
    <property type="match status" value="1"/>
</dbReference>
<reference evidence="8" key="1">
    <citation type="thesis" date="2020" institute="ProQuest LLC" country="789 East Eisenhower Parkway, Ann Arbor, MI, USA">
        <title>Comparative Genomics and Chromosome Evolution.</title>
        <authorList>
            <person name="Mudd A.B."/>
        </authorList>
    </citation>
    <scope>NUCLEOTIDE SEQUENCE</scope>
    <source>
        <strain evidence="8">237g6f4</strain>
        <tissue evidence="8">Blood</tissue>
    </source>
</reference>
<dbReference type="GO" id="GO:0042572">
    <property type="term" value="P:retinol metabolic process"/>
    <property type="evidence" value="ECO:0007669"/>
    <property type="project" value="TreeGrafter"/>
</dbReference>
<dbReference type="PROSITE" id="PS00059">
    <property type="entry name" value="ADH_ZINC"/>
    <property type="match status" value="1"/>
</dbReference>
<evidence type="ECO:0000313" key="9">
    <source>
        <dbReference type="Proteomes" id="UP000824782"/>
    </source>
</evidence>
<comment type="similarity">
    <text evidence="5">Belongs to the zinc-containing alcohol dehydrogenase family.</text>
</comment>
<evidence type="ECO:0000256" key="5">
    <source>
        <dbReference type="RuleBase" id="RU361277"/>
    </source>
</evidence>
<evidence type="ECO:0008006" key="10">
    <source>
        <dbReference type="Google" id="ProtNLM"/>
    </source>
</evidence>
<dbReference type="Pfam" id="PF08240">
    <property type="entry name" value="ADH_N"/>
    <property type="match status" value="1"/>
</dbReference>
<feature type="domain" description="Alcohol dehydrogenase-like C-terminal" evidence="6">
    <location>
        <begin position="223"/>
        <end position="351"/>
    </location>
</feature>
<evidence type="ECO:0000256" key="2">
    <source>
        <dbReference type="ARBA" id="ARBA00022723"/>
    </source>
</evidence>
<evidence type="ECO:0000256" key="1">
    <source>
        <dbReference type="ARBA" id="ARBA00001947"/>
    </source>
</evidence>
<proteinExistence type="inferred from homology"/>
<evidence type="ECO:0000313" key="8">
    <source>
        <dbReference type="EMBL" id="KAG8593117.1"/>
    </source>
</evidence>
<dbReference type="InterPro" id="IPR011032">
    <property type="entry name" value="GroES-like_sf"/>
</dbReference>
<keyword evidence="9" id="KW-1185">Reference proteome</keyword>
<dbReference type="GO" id="GO:0004745">
    <property type="term" value="F:all-trans-retinol dehydrogenase (NAD+) activity"/>
    <property type="evidence" value="ECO:0007669"/>
    <property type="project" value="TreeGrafter"/>
</dbReference>
<dbReference type="InterPro" id="IPR013149">
    <property type="entry name" value="ADH-like_C"/>
</dbReference>
<dbReference type="GO" id="GO:0008270">
    <property type="term" value="F:zinc ion binding"/>
    <property type="evidence" value="ECO:0007669"/>
    <property type="project" value="InterPro"/>
</dbReference>
<comment type="cofactor">
    <cofactor evidence="1 5">
        <name>Zn(2+)</name>
        <dbReference type="ChEBI" id="CHEBI:29105"/>
    </cofactor>
</comment>
<evidence type="ECO:0000259" key="7">
    <source>
        <dbReference type="Pfam" id="PF08240"/>
    </source>
</evidence>
<dbReference type="InterPro" id="IPR013154">
    <property type="entry name" value="ADH-like_N"/>
</dbReference>
<dbReference type="Gene3D" id="3.40.50.720">
    <property type="entry name" value="NAD(P)-binding Rossmann-like Domain"/>
    <property type="match status" value="1"/>
</dbReference>
<keyword evidence="2 5" id="KW-0479">Metal-binding</keyword>
<dbReference type="PANTHER" id="PTHR43880:SF63">
    <property type="entry name" value="ALCOHOL DEHYDROGENASE 1A (CLASS I), ALPHA POLYPEPTIDE"/>
    <property type="match status" value="1"/>
</dbReference>
<evidence type="ECO:0000256" key="4">
    <source>
        <dbReference type="ARBA" id="ARBA00023002"/>
    </source>
</evidence>
<dbReference type="Proteomes" id="UP000824782">
    <property type="component" value="Unassembled WGS sequence"/>
</dbReference>
<dbReference type="GO" id="GO:0005829">
    <property type="term" value="C:cytosol"/>
    <property type="evidence" value="ECO:0007669"/>
    <property type="project" value="TreeGrafter"/>
</dbReference>
<gene>
    <name evidence="8" type="ORF">GDO81_000729</name>
</gene>
<dbReference type="GO" id="GO:0042573">
    <property type="term" value="P:retinoic acid metabolic process"/>
    <property type="evidence" value="ECO:0007669"/>
    <property type="project" value="TreeGrafter"/>
</dbReference>
<dbReference type="FunFam" id="3.90.180.10:FF:000067">
    <property type="entry name" value="alcohol dehydrogenase 1-like isoform X1"/>
    <property type="match status" value="1"/>
</dbReference>
<dbReference type="SUPFAM" id="SSF51735">
    <property type="entry name" value="NAD(P)-binding Rossmann-fold domains"/>
    <property type="match status" value="1"/>
</dbReference>
<dbReference type="Pfam" id="PF00107">
    <property type="entry name" value="ADH_zinc_N"/>
    <property type="match status" value="1"/>
</dbReference>
<keyword evidence="4" id="KW-0560">Oxidoreductase</keyword>
<dbReference type="EMBL" id="WNYA01000001">
    <property type="protein sequence ID" value="KAG8593117.1"/>
    <property type="molecule type" value="Genomic_DNA"/>
</dbReference>
<feature type="domain" description="Alcohol dehydrogenase-like N-terminal" evidence="7">
    <location>
        <begin position="53"/>
        <end position="146"/>
    </location>
</feature>
<dbReference type="InterPro" id="IPR002328">
    <property type="entry name" value="ADH_Zn_CS"/>
</dbReference>
<dbReference type="AlphaFoldDB" id="A0AAV7DAR3"/>
<dbReference type="PANTHER" id="PTHR43880">
    <property type="entry name" value="ALCOHOL DEHYDROGENASE"/>
    <property type="match status" value="1"/>
</dbReference>
<evidence type="ECO:0000259" key="6">
    <source>
        <dbReference type="Pfam" id="PF00107"/>
    </source>
</evidence>